<comment type="caution">
    <text evidence="8">The sequence shown here is derived from an EMBL/GenBank/DDBJ whole genome shotgun (WGS) entry which is preliminary data.</text>
</comment>
<proteinExistence type="inferred from homology"/>
<feature type="domain" description="GH26" evidence="7">
    <location>
        <begin position="59"/>
        <end position="345"/>
    </location>
</feature>
<dbReference type="Gene3D" id="3.20.20.80">
    <property type="entry name" value="Glycosidases"/>
    <property type="match status" value="1"/>
</dbReference>
<evidence type="ECO:0000313" key="9">
    <source>
        <dbReference type="Proteomes" id="UP001422759"/>
    </source>
</evidence>
<evidence type="ECO:0000256" key="1">
    <source>
        <dbReference type="ARBA" id="ARBA00007754"/>
    </source>
</evidence>
<feature type="signal peptide" evidence="6">
    <location>
        <begin position="1"/>
        <end position="26"/>
    </location>
</feature>
<dbReference type="PROSITE" id="PS51318">
    <property type="entry name" value="TAT"/>
    <property type="match status" value="1"/>
</dbReference>
<dbReference type="InterPro" id="IPR022790">
    <property type="entry name" value="GH26_dom"/>
</dbReference>
<evidence type="ECO:0000256" key="2">
    <source>
        <dbReference type="ARBA" id="ARBA00022801"/>
    </source>
</evidence>
<dbReference type="SUPFAM" id="SSF51445">
    <property type="entry name" value="(Trans)glycosidases"/>
    <property type="match status" value="1"/>
</dbReference>
<protein>
    <recommendedName>
        <fullName evidence="7">GH26 domain-containing protein</fullName>
    </recommendedName>
</protein>
<dbReference type="InterPro" id="IPR017853">
    <property type="entry name" value="GH"/>
</dbReference>
<evidence type="ECO:0000256" key="6">
    <source>
        <dbReference type="SAM" id="SignalP"/>
    </source>
</evidence>
<feature type="chain" id="PRO_5047080818" description="GH26 domain-containing protein" evidence="6">
    <location>
        <begin position="27"/>
        <end position="348"/>
    </location>
</feature>
<dbReference type="InterPro" id="IPR006311">
    <property type="entry name" value="TAT_signal"/>
</dbReference>
<dbReference type="InterPro" id="IPR000805">
    <property type="entry name" value="Glyco_hydro_26"/>
</dbReference>
<comment type="similarity">
    <text evidence="1 4">Belongs to the glycosyl hydrolase 26 family.</text>
</comment>
<dbReference type="PANTHER" id="PTHR40079">
    <property type="entry name" value="MANNAN ENDO-1,4-BETA-MANNOSIDASE E-RELATED"/>
    <property type="match status" value="1"/>
</dbReference>
<evidence type="ECO:0000256" key="4">
    <source>
        <dbReference type="PROSITE-ProRule" id="PRU01100"/>
    </source>
</evidence>
<dbReference type="RefSeq" id="WP_344467122.1">
    <property type="nucleotide sequence ID" value="NZ_BAAANT010000024.1"/>
</dbReference>
<evidence type="ECO:0000256" key="3">
    <source>
        <dbReference type="ARBA" id="ARBA00023295"/>
    </source>
</evidence>
<name>A0ABN2ZX77_9ACTN</name>
<evidence type="ECO:0000259" key="7">
    <source>
        <dbReference type="PROSITE" id="PS51764"/>
    </source>
</evidence>
<keyword evidence="2 4" id="KW-0378">Hydrolase</keyword>
<feature type="compositionally biased region" description="Low complexity" evidence="5">
    <location>
        <begin position="43"/>
        <end position="59"/>
    </location>
</feature>
<dbReference type="PROSITE" id="PS51764">
    <property type="entry name" value="GH26"/>
    <property type="match status" value="1"/>
</dbReference>
<accession>A0ABN2ZX77</accession>
<feature type="region of interest" description="Disordered" evidence="5">
    <location>
        <begin position="40"/>
        <end position="59"/>
    </location>
</feature>
<dbReference type="PANTHER" id="PTHR40079:SF4">
    <property type="entry name" value="GH26 DOMAIN-CONTAINING PROTEIN-RELATED"/>
    <property type="match status" value="1"/>
</dbReference>
<dbReference type="Proteomes" id="UP001422759">
    <property type="component" value="Unassembled WGS sequence"/>
</dbReference>
<feature type="active site" description="Nucleophile" evidence="4">
    <location>
        <position position="280"/>
    </location>
</feature>
<dbReference type="PROSITE" id="PS51257">
    <property type="entry name" value="PROKAR_LIPOPROTEIN"/>
    <property type="match status" value="1"/>
</dbReference>
<organism evidence="8 9">
    <name type="scientific">Kitasatospora kazusensis</name>
    <dbReference type="NCBI Taxonomy" id="407974"/>
    <lineage>
        <taxon>Bacteria</taxon>
        <taxon>Bacillati</taxon>
        <taxon>Actinomycetota</taxon>
        <taxon>Actinomycetes</taxon>
        <taxon>Kitasatosporales</taxon>
        <taxon>Streptomycetaceae</taxon>
        <taxon>Kitasatospora</taxon>
    </lineage>
</organism>
<evidence type="ECO:0000313" key="8">
    <source>
        <dbReference type="EMBL" id="GAA2148650.1"/>
    </source>
</evidence>
<keyword evidence="6" id="KW-0732">Signal</keyword>
<gene>
    <name evidence="8" type="ORF">GCM10009760_40960</name>
</gene>
<keyword evidence="3 4" id="KW-0326">Glycosidase</keyword>
<sequence>MSRPQISRRSALLGALGALAFGSTTAACAPSATAPIGAGGNGAAPAGAAAPGGAASASPAAPRVPYDITSMLMPKKKFLGATFDGVPQSLAPVDAFRTTVGKAPNLLVYYLGWGDEFQTDQTQAVWQHGMLPYIAWEPFKKTLAEIGAGGEDDYIRRTALAIRDLNVPVAISFGHEMNGGWYPWGTKDSNAADFVTAWRRIHDRFQDVGCSNVIWVWSPNVINPVPTVRLKPYYPGDGYVDWLGVIGYYAKTGPHTFGTLFGPTLKEIRAFSTKPVVLAETASEPTPRKPADIADLFAGVLADPAVLGFVWFNLRKETDWRVDSGPDALAAFRSAAADPRIGFDVEHP</sequence>
<reference evidence="8 9" key="1">
    <citation type="journal article" date="2019" name="Int. J. Syst. Evol. Microbiol.">
        <title>The Global Catalogue of Microorganisms (GCM) 10K type strain sequencing project: providing services to taxonomists for standard genome sequencing and annotation.</title>
        <authorList>
            <consortium name="The Broad Institute Genomics Platform"/>
            <consortium name="The Broad Institute Genome Sequencing Center for Infectious Disease"/>
            <person name="Wu L."/>
            <person name="Ma J."/>
        </authorList>
    </citation>
    <scope>NUCLEOTIDE SEQUENCE [LARGE SCALE GENOMIC DNA]</scope>
    <source>
        <strain evidence="8 9">JCM 14560</strain>
    </source>
</reference>
<dbReference type="Pfam" id="PF02156">
    <property type="entry name" value="Glyco_hydro_26"/>
    <property type="match status" value="1"/>
</dbReference>
<evidence type="ECO:0000256" key="5">
    <source>
        <dbReference type="SAM" id="MobiDB-lite"/>
    </source>
</evidence>
<dbReference type="EMBL" id="BAAANT010000024">
    <property type="protein sequence ID" value="GAA2148650.1"/>
    <property type="molecule type" value="Genomic_DNA"/>
</dbReference>
<keyword evidence="9" id="KW-1185">Reference proteome</keyword>
<feature type="active site" description="Proton donor" evidence="4">
    <location>
        <position position="176"/>
    </location>
</feature>